<dbReference type="GO" id="GO:0042158">
    <property type="term" value="P:lipoprotein biosynthetic process"/>
    <property type="evidence" value="ECO:0007669"/>
    <property type="project" value="InterPro"/>
</dbReference>
<feature type="transmembrane region" description="Helical" evidence="7">
    <location>
        <begin position="6"/>
        <end position="23"/>
    </location>
</feature>
<reference evidence="8 9" key="1">
    <citation type="submission" date="2019-02" db="EMBL/GenBank/DDBJ databases">
        <title>Deep-cultivation of Planctomycetes and their phenomic and genomic characterization uncovers novel biology.</title>
        <authorList>
            <person name="Wiegand S."/>
            <person name="Jogler M."/>
            <person name="Boedeker C."/>
            <person name="Pinto D."/>
            <person name="Vollmers J."/>
            <person name="Rivas-Marin E."/>
            <person name="Kohn T."/>
            <person name="Peeters S.H."/>
            <person name="Heuer A."/>
            <person name="Rast P."/>
            <person name="Oberbeckmann S."/>
            <person name="Bunk B."/>
            <person name="Jeske O."/>
            <person name="Meyerdierks A."/>
            <person name="Storesund J.E."/>
            <person name="Kallscheuer N."/>
            <person name="Luecker S."/>
            <person name="Lage O.M."/>
            <person name="Pohl T."/>
            <person name="Merkel B.J."/>
            <person name="Hornburger P."/>
            <person name="Mueller R.-W."/>
            <person name="Bruemmer F."/>
            <person name="Labrenz M."/>
            <person name="Spormann A.M."/>
            <person name="Op den Camp H."/>
            <person name="Overmann J."/>
            <person name="Amann R."/>
            <person name="Jetten M.S.M."/>
            <person name="Mascher T."/>
            <person name="Medema M.H."/>
            <person name="Devos D.P."/>
            <person name="Kaster A.-K."/>
            <person name="Ovreas L."/>
            <person name="Rohde M."/>
            <person name="Galperin M.Y."/>
            <person name="Jogler C."/>
        </authorList>
    </citation>
    <scope>NUCLEOTIDE SEQUENCE [LARGE SCALE GENOMIC DNA]</scope>
    <source>
        <strain evidence="8 9">I41</strain>
    </source>
</reference>
<evidence type="ECO:0000256" key="2">
    <source>
        <dbReference type="ARBA" id="ARBA00022475"/>
    </source>
</evidence>
<dbReference type="RefSeq" id="WP_246133726.1">
    <property type="nucleotide sequence ID" value="NZ_CP036339.1"/>
</dbReference>
<evidence type="ECO:0000313" key="9">
    <source>
        <dbReference type="Proteomes" id="UP000317909"/>
    </source>
</evidence>
<dbReference type="GO" id="GO:0008961">
    <property type="term" value="F:phosphatidylglycerol-prolipoprotein diacylglyceryl transferase activity"/>
    <property type="evidence" value="ECO:0007669"/>
    <property type="project" value="InterPro"/>
</dbReference>
<keyword evidence="8" id="KW-0328">Glycosyltransferase</keyword>
<evidence type="ECO:0000256" key="1">
    <source>
        <dbReference type="ARBA" id="ARBA00007150"/>
    </source>
</evidence>
<dbReference type="Proteomes" id="UP000317909">
    <property type="component" value="Chromosome"/>
</dbReference>
<evidence type="ECO:0000313" key="8">
    <source>
        <dbReference type="EMBL" id="QDT75368.1"/>
    </source>
</evidence>
<keyword evidence="9" id="KW-1185">Reference proteome</keyword>
<evidence type="ECO:0000256" key="7">
    <source>
        <dbReference type="SAM" id="Phobius"/>
    </source>
</evidence>
<protein>
    <submittedName>
        <fullName evidence="8">Prolipoprotein diacylglyceryl transferase</fullName>
        <ecNumber evidence="8">2.4.99.-</ecNumber>
    </submittedName>
</protein>
<dbReference type="PANTHER" id="PTHR30589:SF0">
    <property type="entry name" value="PHOSPHATIDYLGLYCEROL--PROLIPOPROTEIN DIACYLGLYCERYL TRANSFERASE"/>
    <property type="match status" value="1"/>
</dbReference>
<evidence type="ECO:0000256" key="5">
    <source>
        <dbReference type="ARBA" id="ARBA00022989"/>
    </source>
</evidence>
<keyword evidence="8" id="KW-0449">Lipoprotein</keyword>
<dbReference type="KEGG" id="llh:I41_45780"/>
<keyword evidence="5 7" id="KW-1133">Transmembrane helix</keyword>
<evidence type="ECO:0000256" key="6">
    <source>
        <dbReference type="ARBA" id="ARBA00023136"/>
    </source>
</evidence>
<accession>A0A517U414</accession>
<proteinExistence type="inferred from homology"/>
<feature type="transmembrane region" description="Helical" evidence="7">
    <location>
        <begin position="199"/>
        <end position="222"/>
    </location>
</feature>
<dbReference type="EMBL" id="CP036339">
    <property type="protein sequence ID" value="QDT75368.1"/>
    <property type="molecule type" value="Genomic_DNA"/>
</dbReference>
<keyword evidence="6 7" id="KW-0472">Membrane</keyword>
<evidence type="ECO:0000256" key="4">
    <source>
        <dbReference type="ARBA" id="ARBA00022692"/>
    </source>
</evidence>
<dbReference type="AlphaFoldDB" id="A0A517U414"/>
<dbReference type="PANTHER" id="PTHR30589">
    <property type="entry name" value="PROLIPOPROTEIN DIACYLGLYCERYL TRANSFERASE"/>
    <property type="match status" value="1"/>
</dbReference>
<dbReference type="EC" id="2.4.99.-" evidence="8"/>
<name>A0A517U414_9BACT</name>
<dbReference type="InterPro" id="IPR001640">
    <property type="entry name" value="Lgt"/>
</dbReference>
<organism evidence="8 9">
    <name type="scientific">Lacipirellula limnantheis</name>
    <dbReference type="NCBI Taxonomy" id="2528024"/>
    <lineage>
        <taxon>Bacteria</taxon>
        <taxon>Pseudomonadati</taxon>
        <taxon>Planctomycetota</taxon>
        <taxon>Planctomycetia</taxon>
        <taxon>Pirellulales</taxon>
        <taxon>Lacipirellulaceae</taxon>
        <taxon>Lacipirellula</taxon>
    </lineage>
</organism>
<keyword evidence="2" id="KW-1003">Cell membrane</keyword>
<sequence>MNPAYTLIMVAAVATGIWLSRRMPSPSALTSGERLGIGLGAFCGAMIGAKLPFVVADWDGLLSGAAWFSDGKTIICGLVGGYVGVEAAKWALGVTVKTGDSFAVPVAAAVGVGRLACFVGGCCYGTPTDLPWGVVFPAVDSLPRHPTQLYEAAFHLAMAAVLWQLQRRGMFRGQLIKLYILSYLAYRFATEFIRPEAQLWYGLTGYQWACLALAPVFAGLWIRDARQLATQAPIEV</sequence>
<feature type="transmembrane region" description="Helical" evidence="7">
    <location>
        <begin position="35"/>
        <end position="55"/>
    </location>
</feature>
<dbReference type="GO" id="GO:0005886">
    <property type="term" value="C:plasma membrane"/>
    <property type="evidence" value="ECO:0007669"/>
    <property type="project" value="InterPro"/>
</dbReference>
<keyword evidence="4 7" id="KW-0812">Transmembrane</keyword>
<feature type="transmembrane region" description="Helical" evidence="7">
    <location>
        <begin position="175"/>
        <end position="193"/>
    </location>
</feature>
<comment type="similarity">
    <text evidence="1">Belongs to the Lgt family.</text>
</comment>
<gene>
    <name evidence="8" type="primary">lgt_1</name>
    <name evidence="8" type="ORF">I41_45780</name>
</gene>
<dbReference type="Pfam" id="PF01790">
    <property type="entry name" value="LGT"/>
    <property type="match status" value="1"/>
</dbReference>
<evidence type="ECO:0000256" key="3">
    <source>
        <dbReference type="ARBA" id="ARBA00022679"/>
    </source>
</evidence>
<keyword evidence="3 8" id="KW-0808">Transferase</keyword>